<dbReference type="AlphaFoldDB" id="A0A7J7L8E5"/>
<evidence type="ECO:0000313" key="2">
    <source>
        <dbReference type="EMBL" id="KAF6138863.1"/>
    </source>
</evidence>
<proteinExistence type="predicted"/>
<comment type="caution">
    <text evidence="2">The sequence shown here is derived from an EMBL/GenBank/DDBJ whole genome shotgun (WGS) entry which is preliminary data.</text>
</comment>
<name>A0A7J7L8E5_9MAGN</name>
<dbReference type="PANTHER" id="PTHR33874:SF1">
    <property type="entry name" value="RING FINGER PROTEIN"/>
    <property type="match status" value="1"/>
</dbReference>
<dbReference type="EMBL" id="JACGCM010002538">
    <property type="protein sequence ID" value="KAF6138863.1"/>
    <property type="molecule type" value="Genomic_DNA"/>
</dbReference>
<feature type="region of interest" description="Disordered" evidence="1">
    <location>
        <begin position="32"/>
        <end position="53"/>
    </location>
</feature>
<evidence type="ECO:0000313" key="3">
    <source>
        <dbReference type="Proteomes" id="UP000541444"/>
    </source>
</evidence>
<gene>
    <name evidence="2" type="ORF">GIB67_018594</name>
</gene>
<dbReference type="PANTHER" id="PTHR33874">
    <property type="entry name" value="RING FINGER PROTEIN"/>
    <property type="match status" value="1"/>
</dbReference>
<evidence type="ECO:0000256" key="1">
    <source>
        <dbReference type="SAM" id="MobiDB-lite"/>
    </source>
</evidence>
<dbReference type="Proteomes" id="UP000541444">
    <property type="component" value="Unassembled WGS sequence"/>
</dbReference>
<organism evidence="2 3">
    <name type="scientific">Kingdonia uniflora</name>
    <dbReference type="NCBI Taxonomy" id="39325"/>
    <lineage>
        <taxon>Eukaryota</taxon>
        <taxon>Viridiplantae</taxon>
        <taxon>Streptophyta</taxon>
        <taxon>Embryophyta</taxon>
        <taxon>Tracheophyta</taxon>
        <taxon>Spermatophyta</taxon>
        <taxon>Magnoliopsida</taxon>
        <taxon>Ranunculales</taxon>
        <taxon>Circaeasteraceae</taxon>
        <taxon>Kingdonia</taxon>
    </lineage>
</organism>
<accession>A0A7J7L8E5</accession>
<keyword evidence="3" id="KW-1185">Reference proteome</keyword>
<protein>
    <submittedName>
        <fullName evidence="2">Uncharacterized protein</fullName>
    </submittedName>
</protein>
<reference evidence="2 3" key="1">
    <citation type="journal article" date="2020" name="IScience">
        <title>Genome Sequencing of the Endangered Kingdonia uniflora (Circaeasteraceae, Ranunculales) Reveals Potential Mechanisms of Evolutionary Specialization.</title>
        <authorList>
            <person name="Sun Y."/>
            <person name="Deng T."/>
            <person name="Zhang A."/>
            <person name="Moore M.J."/>
            <person name="Landis J.B."/>
            <person name="Lin N."/>
            <person name="Zhang H."/>
            <person name="Zhang X."/>
            <person name="Huang J."/>
            <person name="Zhang X."/>
            <person name="Sun H."/>
            <person name="Wang H."/>
        </authorList>
    </citation>
    <scope>NUCLEOTIDE SEQUENCE [LARGE SCALE GENOMIC DNA]</scope>
    <source>
        <strain evidence="2">TB1705</strain>
        <tissue evidence="2">Leaf</tissue>
    </source>
</reference>
<sequence length="237" mass="26222">MEVSSSTKEQLRVKVETLQAVLQQCQRAIESLKNTPDDSEDGVKSTEDLSSPCVDEETDEVMYPTARDLGVGVPVVRGRSQGVVDVGYQDSRKPRSKLSGKFLTTYVYLISEEGSSWDVVGKNDLWEGGNIEPDQEGYVLVEQEDIVEGIACFMTAYLLSLKETKVLSPNQLQKALSNTFSIKKKRGKLQKAWDGSKAFYNVASWGATAIGIYQNPALLNAASMAFWKSCHVVSKFF</sequence>
<dbReference type="OrthoDB" id="2014733at2759"/>